<dbReference type="PANTHER" id="PTHR43806:SF11">
    <property type="entry name" value="CEREVISIN-RELATED"/>
    <property type="match status" value="1"/>
</dbReference>
<dbReference type="InterPro" id="IPR050131">
    <property type="entry name" value="Peptidase_S8_subtilisin-like"/>
</dbReference>
<dbReference type="PROSITE" id="PS51892">
    <property type="entry name" value="SUBTILASE"/>
    <property type="match status" value="1"/>
</dbReference>
<proteinExistence type="inferred from homology"/>
<dbReference type="InterPro" id="IPR036852">
    <property type="entry name" value="Peptidase_S8/S53_dom_sf"/>
</dbReference>
<dbReference type="Pfam" id="PF00082">
    <property type="entry name" value="Peptidase_S8"/>
    <property type="match status" value="1"/>
</dbReference>
<keyword evidence="4 5" id="KW-0720">Serine protease</keyword>
<keyword evidence="3 5" id="KW-0378">Hydrolase</keyword>
<feature type="active site" description="Charge relay system" evidence="5">
    <location>
        <position position="399"/>
    </location>
</feature>
<dbReference type="SUPFAM" id="SSF52743">
    <property type="entry name" value="Subtilisin-like"/>
    <property type="match status" value="1"/>
</dbReference>
<evidence type="ECO:0000256" key="3">
    <source>
        <dbReference type="ARBA" id="ARBA00022801"/>
    </source>
</evidence>
<feature type="domain" description="Peptidase S8/S53" evidence="7">
    <location>
        <begin position="391"/>
        <end position="625"/>
    </location>
</feature>
<evidence type="ECO:0000313" key="8">
    <source>
        <dbReference type="EMBL" id="MBC5714472.1"/>
    </source>
</evidence>
<evidence type="ECO:0000256" key="2">
    <source>
        <dbReference type="ARBA" id="ARBA00022670"/>
    </source>
</evidence>
<feature type="active site" description="Charge relay system" evidence="5">
    <location>
        <position position="577"/>
    </location>
</feature>
<comment type="similarity">
    <text evidence="1 5">Belongs to the peptidase S8 family.</text>
</comment>
<feature type="active site" description="Charge relay system" evidence="5">
    <location>
        <position position="430"/>
    </location>
</feature>
<reference evidence="8" key="1">
    <citation type="submission" date="2020-08" db="EMBL/GenBank/DDBJ databases">
        <title>Genome public.</title>
        <authorList>
            <person name="Liu C."/>
            <person name="Sun Q."/>
        </authorList>
    </citation>
    <scope>NUCLEOTIDE SEQUENCE</scope>
    <source>
        <strain evidence="8">BX1005</strain>
    </source>
</reference>
<gene>
    <name evidence="8" type="ORF">H8S17_09655</name>
</gene>
<dbReference type="CDD" id="cd00306">
    <property type="entry name" value="Peptidases_S8_S53"/>
    <property type="match status" value="1"/>
</dbReference>
<feature type="compositionally biased region" description="Basic and acidic residues" evidence="6">
    <location>
        <begin position="291"/>
        <end position="308"/>
    </location>
</feature>
<evidence type="ECO:0000259" key="7">
    <source>
        <dbReference type="Pfam" id="PF00082"/>
    </source>
</evidence>
<keyword evidence="9" id="KW-1185">Reference proteome</keyword>
<dbReference type="InterPro" id="IPR042229">
    <property type="entry name" value="Listeria/Bacterioides_rpt_sf"/>
</dbReference>
<dbReference type="Gene3D" id="2.60.40.4270">
    <property type="entry name" value="Listeria-Bacteroides repeat domain"/>
    <property type="match status" value="1"/>
</dbReference>
<name>A0A923RT97_9FIRM</name>
<protein>
    <recommendedName>
        <fullName evidence="7">Peptidase S8/S53 domain-containing protein</fullName>
    </recommendedName>
</protein>
<evidence type="ECO:0000256" key="6">
    <source>
        <dbReference type="SAM" id="MobiDB-lite"/>
    </source>
</evidence>
<evidence type="ECO:0000256" key="4">
    <source>
        <dbReference type="ARBA" id="ARBA00022825"/>
    </source>
</evidence>
<evidence type="ECO:0000256" key="5">
    <source>
        <dbReference type="PROSITE-ProRule" id="PRU01240"/>
    </source>
</evidence>
<dbReference type="RefSeq" id="WP_186867163.1">
    <property type="nucleotide sequence ID" value="NZ_JACOPH010000007.1"/>
</dbReference>
<organism evidence="8 9">
    <name type="scientific">Roseburia zhanii</name>
    <dbReference type="NCBI Taxonomy" id="2763064"/>
    <lineage>
        <taxon>Bacteria</taxon>
        <taxon>Bacillati</taxon>
        <taxon>Bacillota</taxon>
        <taxon>Clostridia</taxon>
        <taxon>Lachnospirales</taxon>
        <taxon>Lachnospiraceae</taxon>
        <taxon>Roseburia</taxon>
    </lineage>
</organism>
<dbReference type="Gene3D" id="3.40.50.200">
    <property type="entry name" value="Peptidase S8/S53 domain"/>
    <property type="match status" value="1"/>
</dbReference>
<comment type="caution">
    <text evidence="8">The sequence shown here is derived from an EMBL/GenBank/DDBJ whole genome shotgun (WGS) entry which is preliminary data.</text>
</comment>
<sequence length="1786" mass="196507">MKYNRLIGQYVKKCFACVLAAVIFMDGQAGSSMVYAAGRNTVFDVGIHGEDIKGNMEADMSLVQTEEPETALGLDRTDDLIKRDHGTDWQALSDEVLKGENKRGEVPAAEEVKEQEDTSPYVIEVGDLASFVQAVGEVSSSDDLASACTFTKDSATAVANGEEQTAQLVDPFQNKRLIVKSPQGFDPHGAESIIQGYGQLFILTYATEEETKSAYESLQTIPYLTVEPDSVLAAATAAGDGSLADTEDEIGETADNAGEERKKEEEQTSEEVSDIVGESEDGSTGGIQKTQEQKPERILEESSEKESVGEGAETQVEEPAPDAVDGSSLTDVEDGQTDKSGSEDTVTDKTVTIENVTEKSATAETAANLNTAGQEKHRIIRATQQQIEEKHAVTVAVLDTGYDFAGASSERVECGVDVSGSGNAQDGNGHGTSVADIVLTATGEDICVFPVKVADENGRSSSLRLYLGMEEALYYGASVVNISMSAYRPADGSLVAEEITRLKEQGIFVVTAAGNYGGDTADYVPANVPDAVVVSAINEKDEADAYSNHGSTVDYCAYGSVNAKTLDGEEENISGTSVSAAIVSAVIAEECLKDMGAGYDAVIESLNAQAKDLGDTGRDDVYGIGAIYADRINGNAEEEWKGLTDELLNCDWKNMSDEAFNLVLAGTDNMLIRYFLDQLTEAEKAELLVRDTLLTHQSTNIAYDPAEEKTVSRETGTLYEYLYSQDFSEYYIQKDISGHVLGGTYYMYIRDNKFYTAALDTSKNGTNAYIKVKFYGGSGGNPFTNPQVSVSATNAGAIDFSSMTIEGVKTFVDDNGHANTIGQLNLNGIKVLKPVHSKATGYMRAKNVADLLGNGIAGTWSGGVTDYGKNTCSAESTMIHLAIGYGDLEMDKKDKGKQVYTVKITEYGESEWSSWSDYAVTQNVTCSQAGSKYRTHYKTCKNCGAVTRTETDTKSITQLAHAYTYRYQENNGVENGMRYQECTRSDAECGRGKDVNGETWQKDFQYYQYIGYRLMDTDGNYPADYTAADNKYCLPGELIGECGTEKWIADMQRNEFMAASNAVESYMVSVSANSIRMDIPRKRYHVVFDGNGATSGSTAGHTNICVGKTFTLNKNGFKKTGYDFMDWSQGKNDHNLYKKDGAKISKDLSTTNGETITLYAIWEPHVYKITLDNQGADKSDKDTPAVYEKYTEDYYQDETGILVFPDGRINIPEKTVTDDTLLKKQRKQFFLGYYTKKNSFGDQMVKPDGTLVADMAGKGNYRYFTSDATVYAAWEDMYAIQYDLNLTDKDMEILSHDNDGNVIPNPVTGPEIKWKQKGKDITIKYETVSIANETFKPIYRLMGYSLTPEITSEDEIVLSEEKDTYHVTEEKDIILYAQWDTSFMVTYMGNEQTEGNDYLDKVEDVTEDYLFSKNDKEAIEVLENDVDYFIKTVERPTIDIATGNDVDEDGNPYMETVPYSFQGWSMYDEKKMQDENLQYALEDKEKSNSELISEAAKVSQMETGKGLTFGNPAEEYGTSNAPHMSTHDLIAGGKGESHENALFADAVKGYLAEVTKMPYVNMYAIWDEYPQITASDIYLPLSYAQEGRITEEYLLGYAVATDEELKSTSNTKGILKHGTDSVNGTAFKVLDYQASEFLGAGSDMAMSITYHAEDAVGNVTEKMVMVHLADTTPQPYEPGYVRFISKEHEDTLEENSIWRSGEYAETLAEVLNNSKIGEEYTTVSPLQQALGVKPVKKPGSGTWKHMEQVWRFTHEEVLAVQEYIDANGLFGSQEGFLTTFGHCRVQ</sequence>
<dbReference type="GO" id="GO:0004252">
    <property type="term" value="F:serine-type endopeptidase activity"/>
    <property type="evidence" value="ECO:0007669"/>
    <property type="project" value="UniProtKB-UniRule"/>
</dbReference>
<evidence type="ECO:0000313" key="9">
    <source>
        <dbReference type="Proteomes" id="UP000606720"/>
    </source>
</evidence>
<feature type="compositionally biased region" description="Acidic residues" evidence="6">
    <location>
        <begin position="267"/>
        <end position="281"/>
    </location>
</feature>
<evidence type="ECO:0000256" key="1">
    <source>
        <dbReference type="ARBA" id="ARBA00011073"/>
    </source>
</evidence>
<dbReference type="EMBL" id="JACOPH010000007">
    <property type="protein sequence ID" value="MBC5714472.1"/>
    <property type="molecule type" value="Genomic_DNA"/>
</dbReference>
<dbReference type="PANTHER" id="PTHR43806">
    <property type="entry name" value="PEPTIDASE S8"/>
    <property type="match status" value="1"/>
</dbReference>
<dbReference type="Proteomes" id="UP000606720">
    <property type="component" value="Unassembled WGS sequence"/>
</dbReference>
<dbReference type="GO" id="GO:0005615">
    <property type="term" value="C:extracellular space"/>
    <property type="evidence" value="ECO:0007669"/>
    <property type="project" value="TreeGrafter"/>
</dbReference>
<dbReference type="InterPro" id="IPR000209">
    <property type="entry name" value="Peptidase_S8/S53_dom"/>
</dbReference>
<dbReference type="GO" id="GO:0006508">
    <property type="term" value="P:proteolysis"/>
    <property type="evidence" value="ECO:0007669"/>
    <property type="project" value="UniProtKB-KW"/>
</dbReference>
<feature type="compositionally biased region" description="Polar residues" evidence="6">
    <location>
        <begin position="348"/>
        <end position="359"/>
    </location>
</feature>
<accession>A0A923RT97</accession>
<keyword evidence="2 5" id="KW-0645">Protease</keyword>
<feature type="region of interest" description="Disordered" evidence="6">
    <location>
        <begin position="253"/>
        <end position="359"/>
    </location>
</feature>